<evidence type="ECO:0000313" key="2">
    <source>
        <dbReference type="Ensembl" id="ENSCINP00000035556.1"/>
    </source>
</evidence>
<name>H2Y0X2_CIOIN</name>
<reference evidence="3" key="1">
    <citation type="journal article" date="2002" name="Science">
        <title>The draft genome of Ciona intestinalis: insights into chordate and vertebrate origins.</title>
        <authorList>
            <person name="Dehal P."/>
            <person name="Satou Y."/>
            <person name="Campbell R.K."/>
            <person name="Chapman J."/>
            <person name="Degnan B."/>
            <person name="De Tomaso A."/>
            <person name="Davidson B."/>
            <person name="Di Gregorio A."/>
            <person name="Gelpke M."/>
            <person name="Goodstein D.M."/>
            <person name="Harafuji N."/>
            <person name="Hastings K.E."/>
            <person name="Ho I."/>
            <person name="Hotta K."/>
            <person name="Huang W."/>
            <person name="Kawashima T."/>
            <person name="Lemaire P."/>
            <person name="Martinez D."/>
            <person name="Meinertzhagen I.A."/>
            <person name="Necula S."/>
            <person name="Nonaka M."/>
            <person name="Putnam N."/>
            <person name="Rash S."/>
            <person name="Saiga H."/>
            <person name="Satake M."/>
            <person name="Terry A."/>
            <person name="Yamada L."/>
            <person name="Wang H.G."/>
            <person name="Awazu S."/>
            <person name="Azumi K."/>
            <person name="Boore J."/>
            <person name="Branno M."/>
            <person name="Chin-Bow S."/>
            <person name="DeSantis R."/>
            <person name="Doyle S."/>
            <person name="Francino P."/>
            <person name="Keys D.N."/>
            <person name="Haga S."/>
            <person name="Hayashi H."/>
            <person name="Hino K."/>
            <person name="Imai K.S."/>
            <person name="Inaba K."/>
            <person name="Kano S."/>
            <person name="Kobayashi K."/>
            <person name="Kobayashi M."/>
            <person name="Lee B.I."/>
            <person name="Makabe K.W."/>
            <person name="Manohar C."/>
            <person name="Matassi G."/>
            <person name="Medina M."/>
            <person name="Mochizuki Y."/>
            <person name="Mount S."/>
            <person name="Morishita T."/>
            <person name="Miura S."/>
            <person name="Nakayama A."/>
            <person name="Nishizaka S."/>
            <person name="Nomoto H."/>
            <person name="Ohta F."/>
            <person name="Oishi K."/>
            <person name="Rigoutsos I."/>
            <person name="Sano M."/>
            <person name="Sasaki A."/>
            <person name="Sasakura Y."/>
            <person name="Shoguchi E."/>
            <person name="Shin-i T."/>
            <person name="Spagnuolo A."/>
            <person name="Stainier D."/>
            <person name="Suzuki M.M."/>
            <person name="Tassy O."/>
            <person name="Takatori N."/>
            <person name="Tokuoka M."/>
            <person name="Yagi K."/>
            <person name="Yoshizaki F."/>
            <person name="Wada S."/>
            <person name="Zhang C."/>
            <person name="Hyatt P.D."/>
            <person name="Larimer F."/>
            <person name="Detter C."/>
            <person name="Doggett N."/>
            <person name="Glavina T."/>
            <person name="Hawkins T."/>
            <person name="Richardson P."/>
            <person name="Lucas S."/>
            <person name="Kohara Y."/>
            <person name="Levine M."/>
            <person name="Satoh N."/>
            <person name="Rokhsar D.S."/>
        </authorList>
    </citation>
    <scope>NUCLEOTIDE SEQUENCE [LARGE SCALE GENOMIC DNA]</scope>
</reference>
<keyword evidence="1" id="KW-0472">Membrane</keyword>
<keyword evidence="1" id="KW-1133">Transmembrane helix</keyword>
<protein>
    <submittedName>
        <fullName evidence="2">Uncharacterized protein</fullName>
    </submittedName>
</protein>
<keyword evidence="3" id="KW-1185">Reference proteome</keyword>
<accession>H2Y0X2</accession>
<dbReference type="Ensembl" id="ENSCINT00000033698.1">
    <property type="protein sequence ID" value="ENSCINP00000035556.1"/>
    <property type="gene ID" value="ENSCING00000020791.1"/>
</dbReference>
<sequence>MLHKKFNTKLKVQYFVRLTSFILYSTQFCTFLLHNLEKKHFFGMCVK</sequence>
<organism evidence="2 3">
    <name type="scientific">Ciona intestinalis</name>
    <name type="common">Transparent sea squirt</name>
    <name type="synonym">Ascidia intestinalis</name>
    <dbReference type="NCBI Taxonomy" id="7719"/>
    <lineage>
        <taxon>Eukaryota</taxon>
        <taxon>Metazoa</taxon>
        <taxon>Chordata</taxon>
        <taxon>Tunicata</taxon>
        <taxon>Ascidiacea</taxon>
        <taxon>Phlebobranchia</taxon>
        <taxon>Cionidae</taxon>
        <taxon>Ciona</taxon>
    </lineage>
</organism>
<reference evidence="2" key="2">
    <citation type="journal article" date="2008" name="Genome Biol.">
        <title>Improved genome assembly and evidence-based global gene model set for the chordate Ciona intestinalis: new insight into intron and operon populations.</title>
        <authorList>
            <person name="Satou Y."/>
            <person name="Mineta K."/>
            <person name="Ogasawara M."/>
            <person name="Sasakura Y."/>
            <person name="Shoguchi E."/>
            <person name="Ueno K."/>
            <person name="Yamada L."/>
            <person name="Matsumoto J."/>
            <person name="Wasserscheid J."/>
            <person name="Dewar K."/>
            <person name="Wiley G.B."/>
            <person name="Macmil S.L."/>
            <person name="Roe B.A."/>
            <person name="Zeller R.W."/>
            <person name="Hastings K.E."/>
            <person name="Lemaire P."/>
            <person name="Lindquist E."/>
            <person name="Endo T."/>
            <person name="Hotta K."/>
            <person name="Inaba K."/>
        </authorList>
    </citation>
    <scope>NUCLEOTIDE SEQUENCE [LARGE SCALE GENOMIC DNA]</scope>
    <source>
        <strain evidence="2">wild type</strain>
    </source>
</reference>
<evidence type="ECO:0000256" key="1">
    <source>
        <dbReference type="SAM" id="Phobius"/>
    </source>
</evidence>
<reference evidence="2" key="3">
    <citation type="submission" date="2025-08" db="UniProtKB">
        <authorList>
            <consortium name="Ensembl"/>
        </authorList>
    </citation>
    <scope>IDENTIFICATION</scope>
</reference>
<dbReference type="AlphaFoldDB" id="H2Y0X2"/>
<proteinExistence type="predicted"/>
<dbReference type="InParanoid" id="H2Y0X2"/>
<feature type="transmembrane region" description="Helical" evidence="1">
    <location>
        <begin position="12"/>
        <end position="34"/>
    </location>
</feature>
<dbReference type="HOGENOM" id="CLU_3175119_0_0_1"/>
<dbReference type="EMBL" id="EAAA01001280">
    <property type="status" value="NOT_ANNOTATED_CDS"/>
    <property type="molecule type" value="Genomic_DNA"/>
</dbReference>
<evidence type="ECO:0000313" key="3">
    <source>
        <dbReference type="Proteomes" id="UP000008144"/>
    </source>
</evidence>
<reference evidence="2" key="4">
    <citation type="submission" date="2025-09" db="UniProtKB">
        <authorList>
            <consortium name="Ensembl"/>
        </authorList>
    </citation>
    <scope>IDENTIFICATION</scope>
</reference>
<dbReference type="Proteomes" id="UP000008144">
    <property type="component" value="Chromosome 14"/>
</dbReference>
<keyword evidence="1" id="KW-0812">Transmembrane</keyword>